<dbReference type="EMBL" id="WNZX01000042">
    <property type="protein sequence ID" value="MUG74057.1"/>
    <property type="molecule type" value="Genomic_DNA"/>
</dbReference>
<gene>
    <name evidence="2" type="ORF">GNP93_26135</name>
</gene>
<dbReference type="SUPFAM" id="SSF47413">
    <property type="entry name" value="lambda repressor-like DNA-binding domains"/>
    <property type="match status" value="1"/>
</dbReference>
<feature type="domain" description="HTH cro/C1-type" evidence="1">
    <location>
        <begin position="10"/>
        <end position="64"/>
    </location>
</feature>
<evidence type="ECO:0000313" key="3">
    <source>
        <dbReference type="Proteomes" id="UP000450917"/>
    </source>
</evidence>
<proteinExistence type="predicted"/>
<dbReference type="RefSeq" id="WP_054798354.1">
    <property type="nucleotide sequence ID" value="NZ_JARTHJ010000322.1"/>
</dbReference>
<dbReference type="InterPro" id="IPR001387">
    <property type="entry name" value="Cro/C1-type_HTH"/>
</dbReference>
<name>A0A7X2ZFQ3_9BACL</name>
<comment type="caution">
    <text evidence="2">The sequence shown here is derived from an EMBL/GenBank/DDBJ whole genome shotgun (WGS) entry which is preliminary data.</text>
</comment>
<dbReference type="InterPro" id="IPR010982">
    <property type="entry name" value="Lambda_DNA-bd_dom_sf"/>
</dbReference>
<keyword evidence="3" id="KW-1185">Reference proteome</keyword>
<dbReference type="Proteomes" id="UP000450917">
    <property type="component" value="Unassembled WGS sequence"/>
</dbReference>
<dbReference type="SMART" id="SM00530">
    <property type="entry name" value="HTH_XRE"/>
    <property type="match status" value="1"/>
</dbReference>
<dbReference type="AlphaFoldDB" id="A0A7X2ZFQ3"/>
<organism evidence="2 3">
    <name type="scientific">Paenibacillus validus</name>
    <dbReference type="NCBI Taxonomy" id="44253"/>
    <lineage>
        <taxon>Bacteria</taxon>
        <taxon>Bacillati</taxon>
        <taxon>Bacillota</taxon>
        <taxon>Bacilli</taxon>
        <taxon>Bacillales</taxon>
        <taxon>Paenibacillaceae</taxon>
        <taxon>Paenibacillus</taxon>
    </lineage>
</organism>
<reference evidence="2 3" key="1">
    <citation type="submission" date="2019-11" db="EMBL/GenBank/DDBJ databases">
        <title>Draft genome sequences of five Paenibacillus species of dairy origin.</title>
        <authorList>
            <person name="Olajide A.M."/>
            <person name="Chen S."/>
            <person name="Lapointe G."/>
        </authorList>
    </citation>
    <scope>NUCLEOTIDE SEQUENCE [LARGE SCALE GENOMIC DNA]</scope>
    <source>
        <strain evidence="2 3">2CS3</strain>
    </source>
</reference>
<dbReference type="PROSITE" id="PS50943">
    <property type="entry name" value="HTH_CROC1"/>
    <property type="match status" value="1"/>
</dbReference>
<sequence>MRIIARTNAVVKARIVKGLTQRQLAERSGLSYAYVSLLERSMKTVGPGTAKKLSEVLERPMEELFQIE</sequence>
<evidence type="ECO:0000313" key="2">
    <source>
        <dbReference type="EMBL" id="MUG74057.1"/>
    </source>
</evidence>
<dbReference type="Pfam" id="PF01381">
    <property type="entry name" value="HTH_3"/>
    <property type="match status" value="1"/>
</dbReference>
<protein>
    <submittedName>
        <fullName evidence="2">Helix-turn-helix domain-containing protein</fullName>
    </submittedName>
</protein>
<dbReference type="GO" id="GO:0003677">
    <property type="term" value="F:DNA binding"/>
    <property type="evidence" value="ECO:0007669"/>
    <property type="project" value="InterPro"/>
</dbReference>
<dbReference type="CDD" id="cd00093">
    <property type="entry name" value="HTH_XRE"/>
    <property type="match status" value="1"/>
</dbReference>
<evidence type="ECO:0000259" key="1">
    <source>
        <dbReference type="PROSITE" id="PS50943"/>
    </source>
</evidence>
<accession>A0A7X2ZFQ3</accession>
<dbReference type="Gene3D" id="1.10.260.40">
    <property type="entry name" value="lambda repressor-like DNA-binding domains"/>
    <property type="match status" value="1"/>
</dbReference>